<reference evidence="2" key="2">
    <citation type="submission" date="2018-05" db="EMBL/GenBank/DDBJ databases">
        <title>OmerRS3 (Oryza meridionalis Reference Sequence Version 3).</title>
        <authorList>
            <person name="Zhang J."/>
            <person name="Kudrna D."/>
            <person name="Lee S."/>
            <person name="Talag J."/>
            <person name="Welchert J."/>
            <person name="Wing R.A."/>
        </authorList>
    </citation>
    <scope>NUCLEOTIDE SEQUENCE [LARGE SCALE GENOMIC DNA]</scope>
    <source>
        <strain evidence="2">cv. OR44</strain>
    </source>
</reference>
<dbReference type="HOGENOM" id="CLU_2487212_0_0_1"/>
<name>A0A0E0DX93_9ORYZ</name>
<dbReference type="Gramene" id="OMERI06G04480.1">
    <property type="protein sequence ID" value="OMERI06G04480.1"/>
    <property type="gene ID" value="OMERI06G04480"/>
</dbReference>
<evidence type="ECO:0000313" key="2">
    <source>
        <dbReference type="EnsemblPlants" id="OMERI06G04480.1"/>
    </source>
</evidence>
<accession>A0A0E0DX93</accession>
<sequence length="87" mass="9272">MRASLSGPDWSSAHRSVQTLTLKSSPSEWAQLNGPGPPMRPQVSNANPRLLTLLERATPPPESPARRTSRLGVAVAVAVAPPAGRRR</sequence>
<dbReference type="AlphaFoldDB" id="A0A0E0DX93"/>
<evidence type="ECO:0000313" key="3">
    <source>
        <dbReference type="Proteomes" id="UP000008021"/>
    </source>
</evidence>
<protein>
    <submittedName>
        <fullName evidence="2">Uncharacterized protein</fullName>
    </submittedName>
</protein>
<evidence type="ECO:0000256" key="1">
    <source>
        <dbReference type="SAM" id="MobiDB-lite"/>
    </source>
</evidence>
<feature type="region of interest" description="Disordered" evidence="1">
    <location>
        <begin position="25"/>
        <end position="46"/>
    </location>
</feature>
<reference evidence="2" key="1">
    <citation type="submission" date="2015-04" db="UniProtKB">
        <authorList>
            <consortium name="EnsemblPlants"/>
        </authorList>
    </citation>
    <scope>IDENTIFICATION</scope>
</reference>
<dbReference type="EnsemblPlants" id="OMERI06G04480.1">
    <property type="protein sequence ID" value="OMERI06G04480.1"/>
    <property type="gene ID" value="OMERI06G04480"/>
</dbReference>
<proteinExistence type="predicted"/>
<keyword evidence="3" id="KW-1185">Reference proteome</keyword>
<organism evidence="2">
    <name type="scientific">Oryza meridionalis</name>
    <dbReference type="NCBI Taxonomy" id="40149"/>
    <lineage>
        <taxon>Eukaryota</taxon>
        <taxon>Viridiplantae</taxon>
        <taxon>Streptophyta</taxon>
        <taxon>Embryophyta</taxon>
        <taxon>Tracheophyta</taxon>
        <taxon>Spermatophyta</taxon>
        <taxon>Magnoliopsida</taxon>
        <taxon>Liliopsida</taxon>
        <taxon>Poales</taxon>
        <taxon>Poaceae</taxon>
        <taxon>BOP clade</taxon>
        <taxon>Oryzoideae</taxon>
        <taxon>Oryzeae</taxon>
        <taxon>Oryzinae</taxon>
        <taxon>Oryza</taxon>
    </lineage>
</organism>
<dbReference type="Proteomes" id="UP000008021">
    <property type="component" value="Chromosome 6"/>
</dbReference>